<dbReference type="InterPro" id="IPR050108">
    <property type="entry name" value="CDK"/>
</dbReference>
<sequence length="557" mass="61452">MDRYEKLTRIGEGAYGVVFKCRHRDTGDIVAIKKFTDSEEDPVIHRIAMREIRTLKQLKHPNLINLIEVFKRKRRLHLVFQYVDHTLLHELEQNPKGMDRMQIRKLTWQLLQAVNFCHAHNCIHRDVKPENILITKAGQLKLCDFGFARLLTGPGDEYTDYVATRWYRAPELLVGDTQYGPPVDVWAIGCVVAEMLTGAPLWPGRSDLDQLHLITRTLGDLVPRHREIFEKNLFFKGYKLQVTENKNKLEEKFKTLQPAITAKEISFLQGCLEMDPTERLNSEALLKHAYMDLHGKQAQYTSVELRSVPGAGGDGHWTTAGTTTTKIKERGPSFAPTTKPLGAMGLSFGAQRRKPAIGFISNSTTITTPATSNAVAVAGQTQSLQPQAQSQVETPFRVQGSTTPQNECGSPQNTQVPTPLGFANNMNRNSWFGSGVVGQGFHHHPLQTGLPALTTTSLSHAGYNTSGLVPIQSPTVVSPSPTTQSHSQSPLANPKHGSWKHQKITQGTTLTGTTLILNPPTVNASGEGPSPSQPATSSTTPTVQLTPSFTGFHFPNI</sequence>
<keyword evidence="5 10" id="KW-0547">Nucleotide-binding</keyword>
<name>A0ABC9HFG0_FASHE</name>
<feature type="binding site" evidence="10">
    <location>
        <position position="34"/>
    </location>
    <ligand>
        <name>ATP</name>
        <dbReference type="ChEBI" id="CHEBI:30616"/>
    </ligand>
</feature>
<gene>
    <name evidence="13" type="ORF">FHB240107_LOCUS6550</name>
</gene>
<dbReference type="GO" id="GO:0005524">
    <property type="term" value="F:ATP binding"/>
    <property type="evidence" value="ECO:0007669"/>
    <property type="project" value="UniProtKB-UniRule"/>
</dbReference>
<feature type="domain" description="Protein kinase" evidence="12">
    <location>
        <begin position="4"/>
        <end position="291"/>
    </location>
</feature>
<dbReference type="PROSITE" id="PS00108">
    <property type="entry name" value="PROTEIN_KINASE_ST"/>
    <property type="match status" value="1"/>
</dbReference>
<dbReference type="Gene3D" id="3.30.200.20">
    <property type="entry name" value="Phosphorylase Kinase, domain 1"/>
    <property type="match status" value="1"/>
</dbReference>
<feature type="compositionally biased region" description="Low complexity" evidence="11">
    <location>
        <begin position="476"/>
        <end position="490"/>
    </location>
</feature>
<dbReference type="FunFam" id="1.10.510.10:FF:000624">
    <property type="entry name" value="Mitogen-activated protein kinase"/>
    <property type="match status" value="1"/>
</dbReference>
<keyword evidence="3" id="KW-0723">Serine/threonine-protein kinase</keyword>
<dbReference type="GO" id="GO:0004693">
    <property type="term" value="F:cyclin-dependent protein serine/threonine kinase activity"/>
    <property type="evidence" value="ECO:0007669"/>
    <property type="project" value="UniProtKB-EC"/>
</dbReference>
<evidence type="ECO:0000256" key="5">
    <source>
        <dbReference type="ARBA" id="ARBA00022741"/>
    </source>
</evidence>
<evidence type="ECO:0000256" key="8">
    <source>
        <dbReference type="ARBA" id="ARBA00047811"/>
    </source>
</evidence>
<organism evidence="13 14">
    <name type="scientific">Fasciola hepatica</name>
    <name type="common">Liver fluke</name>
    <dbReference type="NCBI Taxonomy" id="6192"/>
    <lineage>
        <taxon>Eukaryota</taxon>
        <taxon>Metazoa</taxon>
        <taxon>Spiralia</taxon>
        <taxon>Lophotrochozoa</taxon>
        <taxon>Platyhelminthes</taxon>
        <taxon>Trematoda</taxon>
        <taxon>Digenea</taxon>
        <taxon>Plagiorchiida</taxon>
        <taxon>Echinostomata</taxon>
        <taxon>Echinostomatoidea</taxon>
        <taxon>Fasciolidae</taxon>
        <taxon>Fasciola</taxon>
    </lineage>
</organism>
<keyword evidence="4" id="KW-0808">Transferase</keyword>
<dbReference type="EC" id="2.7.11.22" evidence="2"/>
<dbReference type="Proteomes" id="UP001189180">
    <property type="component" value="Unassembled WGS sequence"/>
</dbReference>
<dbReference type="SUPFAM" id="SSF56112">
    <property type="entry name" value="Protein kinase-like (PK-like)"/>
    <property type="match status" value="1"/>
</dbReference>
<dbReference type="SMART" id="SM00220">
    <property type="entry name" value="S_TKc"/>
    <property type="match status" value="1"/>
</dbReference>
<dbReference type="FunFam" id="3.30.200.20:FF:000049">
    <property type="entry name" value="cyclin-dependent kinase-like 1 isoform X1"/>
    <property type="match status" value="1"/>
</dbReference>
<protein>
    <recommendedName>
        <fullName evidence="2">cyclin-dependent kinase</fullName>
        <ecNumber evidence="2">2.7.11.22</ecNumber>
    </recommendedName>
</protein>
<dbReference type="InterPro" id="IPR011009">
    <property type="entry name" value="Kinase-like_dom_sf"/>
</dbReference>
<evidence type="ECO:0000256" key="2">
    <source>
        <dbReference type="ARBA" id="ARBA00012425"/>
    </source>
</evidence>
<keyword evidence="6" id="KW-0418">Kinase</keyword>
<dbReference type="EMBL" id="CANUEZ050000199">
    <property type="protein sequence ID" value="CAM0512213.1"/>
    <property type="molecule type" value="Genomic_DNA"/>
</dbReference>
<feature type="compositionally biased region" description="Low complexity" evidence="11">
    <location>
        <begin position="529"/>
        <end position="542"/>
    </location>
</feature>
<dbReference type="PANTHER" id="PTHR24056:SF222">
    <property type="entry name" value="CYCLIN-DEPENDENT KINASE-LIKE 1"/>
    <property type="match status" value="1"/>
</dbReference>
<feature type="region of interest" description="Disordered" evidence="11">
    <location>
        <begin position="476"/>
        <end position="502"/>
    </location>
</feature>
<evidence type="ECO:0000256" key="3">
    <source>
        <dbReference type="ARBA" id="ARBA00022527"/>
    </source>
</evidence>
<evidence type="ECO:0000256" key="10">
    <source>
        <dbReference type="PROSITE-ProRule" id="PRU10141"/>
    </source>
</evidence>
<dbReference type="CDD" id="cd07847">
    <property type="entry name" value="STKc_CDKL1_4"/>
    <property type="match status" value="1"/>
</dbReference>
<comment type="similarity">
    <text evidence="1">Belongs to the protein kinase superfamily. CMGC Ser/Thr protein kinase family. CDC2/CDKX subfamily.</text>
</comment>
<dbReference type="Gene3D" id="1.10.510.10">
    <property type="entry name" value="Transferase(Phosphotransferase) domain 1"/>
    <property type="match status" value="1"/>
</dbReference>
<evidence type="ECO:0000313" key="14">
    <source>
        <dbReference type="Proteomes" id="UP001189180"/>
    </source>
</evidence>
<evidence type="ECO:0000256" key="4">
    <source>
        <dbReference type="ARBA" id="ARBA00022679"/>
    </source>
</evidence>
<proteinExistence type="inferred from homology"/>
<feature type="region of interest" description="Disordered" evidence="11">
    <location>
        <begin position="517"/>
        <end position="557"/>
    </location>
</feature>
<keyword evidence="14" id="KW-1185">Reference proteome</keyword>
<evidence type="ECO:0000256" key="7">
    <source>
        <dbReference type="ARBA" id="ARBA00022840"/>
    </source>
</evidence>
<comment type="catalytic activity">
    <reaction evidence="9">
        <text>L-seryl-[protein] + ATP = O-phospho-L-seryl-[protein] + ADP + H(+)</text>
        <dbReference type="Rhea" id="RHEA:17989"/>
        <dbReference type="Rhea" id="RHEA-COMP:9863"/>
        <dbReference type="Rhea" id="RHEA-COMP:11604"/>
        <dbReference type="ChEBI" id="CHEBI:15378"/>
        <dbReference type="ChEBI" id="CHEBI:29999"/>
        <dbReference type="ChEBI" id="CHEBI:30616"/>
        <dbReference type="ChEBI" id="CHEBI:83421"/>
        <dbReference type="ChEBI" id="CHEBI:456216"/>
        <dbReference type="EC" id="2.7.11.22"/>
    </reaction>
</comment>
<evidence type="ECO:0000259" key="12">
    <source>
        <dbReference type="PROSITE" id="PS50011"/>
    </source>
</evidence>
<evidence type="ECO:0000313" key="13">
    <source>
        <dbReference type="EMBL" id="CAM0512213.1"/>
    </source>
</evidence>
<dbReference type="PROSITE" id="PS00107">
    <property type="entry name" value="PROTEIN_KINASE_ATP"/>
    <property type="match status" value="1"/>
</dbReference>
<evidence type="ECO:0000256" key="1">
    <source>
        <dbReference type="ARBA" id="ARBA00006485"/>
    </source>
</evidence>
<dbReference type="PROSITE" id="PS50011">
    <property type="entry name" value="PROTEIN_KINASE_DOM"/>
    <property type="match status" value="1"/>
</dbReference>
<evidence type="ECO:0000256" key="11">
    <source>
        <dbReference type="SAM" id="MobiDB-lite"/>
    </source>
</evidence>
<evidence type="ECO:0000256" key="9">
    <source>
        <dbReference type="ARBA" id="ARBA00048367"/>
    </source>
</evidence>
<reference evidence="13 14" key="1">
    <citation type="submission" date="2024-08" db="EMBL/GenBank/DDBJ databases">
        <authorList>
            <person name="Paterson S."/>
        </authorList>
    </citation>
    <scope>NUCLEOTIDE SEQUENCE [LARGE SCALE GENOMIC DNA]</scope>
</reference>
<evidence type="ECO:0000256" key="6">
    <source>
        <dbReference type="ARBA" id="ARBA00022777"/>
    </source>
</evidence>
<keyword evidence="7 10" id="KW-0067">ATP-binding</keyword>
<dbReference type="AlphaFoldDB" id="A0ABC9HFG0"/>
<dbReference type="InterPro" id="IPR000719">
    <property type="entry name" value="Prot_kinase_dom"/>
</dbReference>
<comment type="catalytic activity">
    <reaction evidence="8">
        <text>L-threonyl-[protein] + ATP = O-phospho-L-threonyl-[protein] + ADP + H(+)</text>
        <dbReference type="Rhea" id="RHEA:46608"/>
        <dbReference type="Rhea" id="RHEA-COMP:11060"/>
        <dbReference type="Rhea" id="RHEA-COMP:11605"/>
        <dbReference type="ChEBI" id="CHEBI:15378"/>
        <dbReference type="ChEBI" id="CHEBI:30013"/>
        <dbReference type="ChEBI" id="CHEBI:30616"/>
        <dbReference type="ChEBI" id="CHEBI:61977"/>
        <dbReference type="ChEBI" id="CHEBI:456216"/>
        <dbReference type="EC" id="2.7.11.22"/>
    </reaction>
</comment>
<comment type="caution">
    <text evidence="13">The sequence shown here is derived from an EMBL/GenBank/DDBJ whole genome shotgun (WGS) entry which is preliminary data.</text>
</comment>
<accession>A0ABC9HFG0</accession>
<dbReference type="InterPro" id="IPR017441">
    <property type="entry name" value="Protein_kinase_ATP_BS"/>
</dbReference>
<dbReference type="Pfam" id="PF00069">
    <property type="entry name" value="Pkinase"/>
    <property type="match status" value="1"/>
</dbReference>
<dbReference type="InterPro" id="IPR008271">
    <property type="entry name" value="Ser/Thr_kinase_AS"/>
</dbReference>
<dbReference type="PANTHER" id="PTHR24056">
    <property type="entry name" value="CELL DIVISION PROTEIN KINASE"/>
    <property type="match status" value="1"/>
</dbReference>